<dbReference type="InterPro" id="IPR039425">
    <property type="entry name" value="RNA_pol_sigma-70-like"/>
</dbReference>
<organism evidence="7 8">
    <name type="scientific">Parapedobacter indicus</name>
    <dbReference type="NCBI Taxonomy" id="1477437"/>
    <lineage>
        <taxon>Bacteria</taxon>
        <taxon>Pseudomonadati</taxon>
        <taxon>Bacteroidota</taxon>
        <taxon>Sphingobacteriia</taxon>
        <taxon>Sphingobacteriales</taxon>
        <taxon>Sphingobacteriaceae</taxon>
        <taxon>Parapedobacter</taxon>
    </lineage>
</organism>
<evidence type="ECO:0000256" key="1">
    <source>
        <dbReference type="ARBA" id="ARBA00010641"/>
    </source>
</evidence>
<proteinExistence type="inferred from homology"/>
<evidence type="ECO:0000256" key="3">
    <source>
        <dbReference type="ARBA" id="ARBA00023082"/>
    </source>
</evidence>
<evidence type="ECO:0000256" key="2">
    <source>
        <dbReference type="ARBA" id="ARBA00023015"/>
    </source>
</evidence>
<protein>
    <submittedName>
        <fullName evidence="7">RNA polymerase sigma-70 factor, ECF subfamily</fullName>
    </submittedName>
</protein>
<dbReference type="PANTHER" id="PTHR43133:SF46">
    <property type="entry name" value="RNA POLYMERASE SIGMA-70 FACTOR ECF SUBFAMILY"/>
    <property type="match status" value="1"/>
</dbReference>
<evidence type="ECO:0000259" key="5">
    <source>
        <dbReference type="Pfam" id="PF04542"/>
    </source>
</evidence>
<feature type="domain" description="RNA polymerase sigma factor 70 region 4 type 2" evidence="6">
    <location>
        <begin position="123"/>
        <end position="164"/>
    </location>
</feature>
<dbReference type="Gene3D" id="1.10.1740.10">
    <property type="match status" value="1"/>
</dbReference>
<evidence type="ECO:0000313" key="8">
    <source>
        <dbReference type="Proteomes" id="UP000198670"/>
    </source>
</evidence>
<dbReference type="InterPro" id="IPR013324">
    <property type="entry name" value="RNA_pol_sigma_r3/r4-like"/>
</dbReference>
<name>A0A1I3TQU5_9SPHI</name>
<dbReference type="InterPro" id="IPR013249">
    <property type="entry name" value="RNA_pol_sigma70_r4_t2"/>
</dbReference>
<dbReference type="GO" id="GO:0006352">
    <property type="term" value="P:DNA-templated transcription initiation"/>
    <property type="evidence" value="ECO:0007669"/>
    <property type="project" value="InterPro"/>
</dbReference>
<dbReference type="NCBIfam" id="TIGR02937">
    <property type="entry name" value="sigma70-ECF"/>
    <property type="match status" value="1"/>
</dbReference>
<evidence type="ECO:0000313" key="7">
    <source>
        <dbReference type="EMBL" id="SFJ72972.1"/>
    </source>
</evidence>
<dbReference type="Gene3D" id="1.10.10.10">
    <property type="entry name" value="Winged helix-like DNA-binding domain superfamily/Winged helix DNA-binding domain"/>
    <property type="match status" value="1"/>
</dbReference>
<dbReference type="Pfam" id="PF08281">
    <property type="entry name" value="Sigma70_r4_2"/>
    <property type="match status" value="1"/>
</dbReference>
<dbReference type="Proteomes" id="UP000198670">
    <property type="component" value="Unassembled WGS sequence"/>
</dbReference>
<keyword evidence="2" id="KW-0805">Transcription regulation</keyword>
<dbReference type="EMBL" id="FOQO01000013">
    <property type="protein sequence ID" value="SFJ72972.1"/>
    <property type="molecule type" value="Genomic_DNA"/>
</dbReference>
<sequence>MATMDDNQRLMQDFRDGRGHAFDRLMKQFVKPLTWHVYRLCRNKEVAEDIVAETFAKLWKTRENFGTEANVKSFLYIAARNASLDYLGSVQRRVAVRQGELDEDLVSRDIDPLTHIIHAELIQALVEETARLPERQGDVFRMTYLEGLTTEEICHLLGITPNAVFLAKKKATAAIRKAFAGRYLHLYLALVSLLSRGGQVN</sequence>
<dbReference type="GO" id="GO:0016987">
    <property type="term" value="F:sigma factor activity"/>
    <property type="evidence" value="ECO:0007669"/>
    <property type="project" value="UniProtKB-KW"/>
</dbReference>
<feature type="domain" description="RNA polymerase sigma-70 region 2" evidence="5">
    <location>
        <begin position="26"/>
        <end position="92"/>
    </location>
</feature>
<dbReference type="Pfam" id="PF04542">
    <property type="entry name" value="Sigma70_r2"/>
    <property type="match status" value="1"/>
</dbReference>
<dbReference type="STRING" id="1477437.SAMN05444682_11337"/>
<dbReference type="GO" id="GO:0003677">
    <property type="term" value="F:DNA binding"/>
    <property type="evidence" value="ECO:0007669"/>
    <property type="project" value="InterPro"/>
</dbReference>
<dbReference type="AlphaFoldDB" id="A0A1I3TQU5"/>
<dbReference type="SUPFAM" id="SSF88659">
    <property type="entry name" value="Sigma3 and sigma4 domains of RNA polymerase sigma factors"/>
    <property type="match status" value="1"/>
</dbReference>
<dbReference type="PANTHER" id="PTHR43133">
    <property type="entry name" value="RNA POLYMERASE ECF-TYPE SIGMA FACTO"/>
    <property type="match status" value="1"/>
</dbReference>
<keyword evidence="4" id="KW-0804">Transcription</keyword>
<dbReference type="SUPFAM" id="SSF88946">
    <property type="entry name" value="Sigma2 domain of RNA polymerase sigma factors"/>
    <property type="match status" value="1"/>
</dbReference>
<dbReference type="InterPro" id="IPR036388">
    <property type="entry name" value="WH-like_DNA-bd_sf"/>
</dbReference>
<accession>A0A1I3TQU5</accession>
<comment type="similarity">
    <text evidence="1">Belongs to the sigma-70 factor family. ECF subfamily.</text>
</comment>
<dbReference type="RefSeq" id="WP_177195264.1">
    <property type="nucleotide sequence ID" value="NZ_FOQO01000013.1"/>
</dbReference>
<evidence type="ECO:0000256" key="4">
    <source>
        <dbReference type="ARBA" id="ARBA00023163"/>
    </source>
</evidence>
<keyword evidence="3" id="KW-0731">Sigma factor</keyword>
<dbReference type="InterPro" id="IPR014284">
    <property type="entry name" value="RNA_pol_sigma-70_dom"/>
</dbReference>
<reference evidence="7 8" key="1">
    <citation type="submission" date="2016-10" db="EMBL/GenBank/DDBJ databases">
        <authorList>
            <person name="de Groot N.N."/>
        </authorList>
    </citation>
    <scope>NUCLEOTIDE SEQUENCE [LARGE SCALE GENOMIC DNA]</scope>
    <source>
        <strain evidence="7 8">RK1</strain>
    </source>
</reference>
<dbReference type="InterPro" id="IPR007627">
    <property type="entry name" value="RNA_pol_sigma70_r2"/>
</dbReference>
<gene>
    <name evidence="7" type="ORF">SAMN05444682_11337</name>
</gene>
<evidence type="ECO:0000259" key="6">
    <source>
        <dbReference type="Pfam" id="PF08281"/>
    </source>
</evidence>
<keyword evidence="8" id="KW-1185">Reference proteome</keyword>
<dbReference type="InterPro" id="IPR013325">
    <property type="entry name" value="RNA_pol_sigma_r2"/>
</dbReference>